<evidence type="ECO:0000313" key="3">
    <source>
        <dbReference type="Proteomes" id="UP001367316"/>
    </source>
</evidence>
<dbReference type="Proteomes" id="UP001367316">
    <property type="component" value="Unassembled WGS sequence"/>
</dbReference>
<reference evidence="2 3" key="1">
    <citation type="submission" date="2024-04" db="EMBL/GenBank/DDBJ databases">
        <title>Phyllosticta paracitricarpa is synonymous to the EU quarantine fungus P. citricarpa based on phylogenomic analyses.</title>
        <authorList>
            <consortium name="Lawrence Berkeley National Laboratory"/>
            <person name="Van ingen-buijs V.A."/>
            <person name="Van westerhoven A.C."/>
            <person name="Haridas S."/>
            <person name="Skiadas P."/>
            <person name="Martin F."/>
            <person name="Groenewald J.Z."/>
            <person name="Crous P.W."/>
            <person name="Seidl M.F."/>
        </authorList>
    </citation>
    <scope>NUCLEOTIDE SEQUENCE [LARGE SCALE GENOMIC DNA]</scope>
    <source>
        <strain evidence="2 3">CBS 141358</strain>
    </source>
</reference>
<dbReference type="EMBL" id="JBBPBF010000014">
    <property type="protein sequence ID" value="KAK7611279.1"/>
    <property type="molecule type" value="Genomic_DNA"/>
</dbReference>
<keyword evidence="1" id="KW-0732">Signal</keyword>
<comment type="caution">
    <text evidence="2">The sequence shown here is derived from an EMBL/GenBank/DDBJ whole genome shotgun (WGS) entry which is preliminary data.</text>
</comment>
<name>A0ABR1N8X0_9PEZI</name>
<accession>A0ABR1N8X0</accession>
<evidence type="ECO:0000313" key="2">
    <source>
        <dbReference type="EMBL" id="KAK7611279.1"/>
    </source>
</evidence>
<dbReference type="InterPro" id="IPR017853">
    <property type="entry name" value="GH"/>
</dbReference>
<dbReference type="Gene3D" id="3.20.20.80">
    <property type="entry name" value="Glycosidases"/>
    <property type="match status" value="1"/>
</dbReference>
<feature type="signal peptide" evidence="1">
    <location>
        <begin position="1"/>
        <end position="25"/>
    </location>
</feature>
<sequence length="590" mass="65325">MAFLLALAYLTFDFLFLFDLPVAHAADALFNAPPGVDIWCGKAYRPANASFEPGGWLYEPARSAEPRLDVQVYPRMNLYLESDTSASFIVDARLSLVAGEPYYNGVYHKDTQQTTPFDYLYIDISLTDSGLSLVADRNVSVNSTGNELQFSLANIKARLEPYNVTLVGASRDGNQSYTATTRLFKLPARTDSGSVVKLDKLYNGLLVQDYLSHSTSWNPLFPYSFYGSWDGYFQRAIVDNAKKYKEYGYNIVHVVPNAGLANKAFEFTEFDLFMDTCDEIGLWVMYDMRWTYKNLSSVTEQVNRYKNRKSLLLWYTADEPDGQSDTLNATLDTYNLIKSLDAYHPISLCLNCLNFHYSEYSSGADIILSDVYPVAVNTSFSEEYGTPCNRTYGCCGCDDCTGAFEDVSTRLDLFKAYQTWLRQDPKAFWGVPQAFGNETFWSRYPTDAEEAVMALLSVNHGATGILAWDWPTQPDIVTVTAGLAKALTTDDVARLLLGAHVVPLVVAGRERVDAAAWRVGKKMLVCVVSLEYEASPGSVSVALPAKASPDGVATKWGPGGWTVGGGGKTLEKQGLKGLEVDVLVLNVDET</sequence>
<gene>
    <name evidence="2" type="ORF">JOL62DRAFT_73381</name>
</gene>
<keyword evidence="3" id="KW-1185">Reference proteome</keyword>
<dbReference type="SUPFAM" id="SSF51445">
    <property type="entry name" value="(Trans)glycosidases"/>
    <property type="match status" value="1"/>
</dbReference>
<feature type="chain" id="PRO_5045045230" description="Glycoside hydrolase subgroup catalytic core protein" evidence="1">
    <location>
        <begin position="26"/>
        <end position="590"/>
    </location>
</feature>
<proteinExistence type="predicted"/>
<organism evidence="2 3">
    <name type="scientific">Phyllosticta paracitricarpa</name>
    <dbReference type="NCBI Taxonomy" id="2016321"/>
    <lineage>
        <taxon>Eukaryota</taxon>
        <taxon>Fungi</taxon>
        <taxon>Dikarya</taxon>
        <taxon>Ascomycota</taxon>
        <taxon>Pezizomycotina</taxon>
        <taxon>Dothideomycetes</taxon>
        <taxon>Dothideomycetes incertae sedis</taxon>
        <taxon>Botryosphaeriales</taxon>
        <taxon>Phyllostictaceae</taxon>
        <taxon>Phyllosticta</taxon>
    </lineage>
</organism>
<evidence type="ECO:0008006" key="4">
    <source>
        <dbReference type="Google" id="ProtNLM"/>
    </source>
</evidence>
<evidence type="ECO:0000256" key="1">
    <source>
        <dbReference type="SAM" id="SignalP"/>
    </source>
</evidence>
<protein>
    <recommendedName>
        <fullName evidence="4">Glycoside hydrolase subgroup catalytic core protein</fullName>
    </recommendedName>
</protein>